<dbReference type="HOGENOM" id="CLU_495432_0_0_1"/>
<organism evidence="3">
    <name type="scientific">Caenorhabditis brenneri</name>
    <name type="common">Nematode worm</name>
    <dbReference type="NCBI Taxonomy" id="135651"/>
    <lineage>
        <taxon>Eukaryota</taxon>
        <taxon>Metazoa</taxon>
        <taxon>Ecdysozoa</taxon>
        <taxon>Nematoda</taxon>
        <taxon>Chromadorea</taxon>
        <taxon>Rhabditida</taxon>
        <taxon>Rhabditina</taxon>
        <taxon>Rhabditomorpha</taxon>
        <taxon>Rhabditoidea</taxon>
        <taxon>Rhabditidae</taxon>
        <taxon>Peloderinae</taxon>
        <taxon>Caenorhabditis</taxon>
    </lineage>
</organism>
<proteinExistence type="predicted"/>
<dbReference type="InterPro" id="IPR056711">
    <property type="entry name" value="DUF7809"/>
</dbReference>
<keyword evidence="3" id="KW-1185">Reference proteome</keyword>
<dbReference type="AlphaFoldDB" id="G0NB17"/>
<evidence type="ECO:0000259" key="1">
    <source>
        <dbReference type="Pfam" id="PF25100"/>
    </source>
</evidence>
<dbReference type="GO" id="GO:0045121">
    <property type="term" value="C:membrane raft"/>
    <property type="evidence" value="ECO:0007669"/>
    <property type="project" value="TreeGrafter"/>
</dbReference>
<dbReference type="Pfam" id="PF25100">
    <property type="entry name" value="DUF7809"/>
    <property type="match status" value="1"/>
</dbReference>
<protein>
    <recommendedName>
        <fullName evidence="1">DUF7809 domain-containing protein</fullName>
    </recommendedName>
</protein>
<gene>
    <name evidence="2" type="ORF">CAEBREN_16933</name>
</gene>
<evidence type="ECO:0000313" key="3">
    <source>
        <dbReference type="Proteomes" id="UP000008068"/>
    </source>
</evidence>
<dbReference type="PANTHER" id="PTHR21447">
    <property type="entry name" value="RING-TYPE DOMAIN-CONTAINING PROTEIN-RELATED"/>
    <property type="match status" value="1"/>
</dbReference>
<dbReference type="InParanoid" id="G0NB17"/>
<dbReference type="Proteomes" id="UP000008068">
    <property type="component" value="Unassembled WGS sequence"/>
</dbReference>
<accession>G0NB17</accession>
<reference evidence="3" key="1">
    <citation type="submission" date="2011-07" db="EMBL/GenBank/DDBJ databases">
        <authorList>
            <consortium name="Caenorhabditis brenneri Sequencing and Analysis Consortium"/>
            <person name="Wilson R.K."/>
        </authorList>
    </citation>
    <scope>NUCLEOTIDE SEQUENCE [LARGE SCALE GENOMIC DNA]</scope>
    <source>
        <strain evidence="3">PB2801</strain>
    </source>
</reference>
<evidence type="ECO:0000313" key="2">
    <source>
        <dbReference type="EMBL" id="EGT56719.1"/>
    </source>
</evidence>
<dbReference type="GO" id="GO:0045087">
    <property type="term" value="P:innate immune response"/>
    <property type="evidence" value="ECO:0007669"/>
    <property type="project" value="TreeGrafter"/>
</dbReference>
<name>G0NB17_CAEBE</name>
<dbReference type="EMBL" id="GL379856">
    <property type="protein sequence ID" value="EGT56719.1"/>
    <property type="molecule type" value="Genomic_DNA"/>
</dbReference>
<feature type="domain" description="DUF7809" evidence="1">
    <location>
        <begin position="113"/>
        <end position="282"/>
    </location>
</feature>
<sequence length="550" mass="64075">MEEDSRANEFLTPRALERVVRKYMHPELTDFINFSELGFDSEEIIMDNGELLLSGLLENSYGKLRPYEPAAMLTGRLRVYRKFTSANRYFGMNRMDPYNHSINKYLTRGGDTYYVKQDLLVKMQSDILEQCPKMRDLPRMILSVFLKNQEDFLAKTLEYVSQMQNQEAFSDITRRIAETMEKFKQCVTKPVPAKLKKKMTKCKLENPNASIDAIFETWRAHVPMNWTAEQSGYIKEAIQFHIDRHPPEEEPRVYAEAAYTSHMLMDLLKEIFESYPHIYSPYTEIPRPYVLRVFNDVPEPYLLDADAQQIMHKVTNGAFIFQPDPFPTILTISLKDFMEAYGVILNNNNVIQISSSVYRIKRVTPVITYNGEFCVPSGFALNELIRRLAIGWKLFQRVKRHNVGRVLEDVMTRLRHRFNDQLPRLTFISQEGLVNVTEEIADYCAAFEEVVVEEVPEDILDSECLVLRNLKALVGRLVSTNTFPNRDHILQLIHKRAIDRIGGPQNWRVGIMFDLIEQLQVIGFIEKFPEILAFYHTQGIPHDKELCSRC</sequence>
<dbReference type="PANTHER" id="PTHR21447:SF13">
    <property type="entry name" value="RING-TYPE DOMAIN-CONTAINING PROTEIN"/>
    <property type="match status" value="1"/>
</dbReference>